<dbReference type="PANTHER" id="PTHR45991">
    <property type="entry name" value="PACHYTENE CHECKPOINT PROTEIN 2"/>
    <property type="match status" value="1"/>
</dbReference>
<evidence type="ECO:0000256" key="5">
    <source>
        <dbReference type="RuleBase" id="RU003651"/>
    </source>
</evidence>
<organism evidence="7 8">
    <name type="scientific">Ranatra chinensis</name>
    <dbReference type="NCBI Taxonomy" id="642074"/>
    <lineage>
        <taxon>Eukaryota</taxon>
        <taxon>Metazoa</taxon>
        <taxon>Ecdysozoa</taxon>
        <taxon>Arthropoda</taxon>
        <taxon>Hexapoda</taxon>
        <taxon>Insecta</taxon>
        <taxon>Pterygota</taxon>
        <taxon>Neoptera</taxon>
        <taxon>Paraneoptera</taxon>
        <taxon>Hemiptera</taxon>
        <taxon>Heteroptera</taxon>
        <taxon>Panheteroptera</taxon>
        <taxon>Nepomorpha</taxon>
        <taxon>Nepidae</taxon>
        <taxon>Ranatrinae</taxon>
        <taxon>Ranatra</taxon>
    </lineage>
</organism>
<dbReference type="Proteomes" id="UP001558652">
    <property type="component" value="Unassembled WGS sequence"/>
</dbReference>
<dbReference type="InterPro" id="IPR027417">
    <property type="entry name" value="P-loop_NTPase"/>
</dbReference>
<dbReference type="AlphaFoldDB" id="A0ABD0YJE7"/>
<dbReference type="Pfam" id="PF00004">
    <property type="entry name" value="AAA"/>
    <property type="match status" value="1"/>
</dbReference>
<evidence type="ECO:0000313" key="8">
    <source>
        <dbReference type="Proteomes" id="UP001558652"/>
    </source>
</evidence>
<dbReference type="InterPro" id="IPR003959">
    <property type="entry name" value="ATPase_AAA_core"/>
</dbReference>
<dbReference type="PANTHER" id="PTHR45991:SF1">
    <property type="entry name" value="PACHYTENE CHECKPOINT PROTEIN 2 HOMOLOG"/>
    <property type="match status" value="1"/>
</dbReference>
<reference evidence="7 8" key="1">
    <citation type="submission" date="2024-07" db="EMBL/GenBank/DDBJ databases">
        <title>Chromosome-level genome assembly of the water stick insect Ranatra chinensis (Heteroptera: Nepidae).</title>
        <authorList>
            <person name="Liu X."/>
        </authorList>
    </citation>
    <scope>NUCLEOTIDE SEQUENCE [LARGE SCALE GENOMIC DNA]</scope>
    <source>
        <strain evidence="7">Cailab_2021Rc</strain>
        <tissue evidence="7">Muscle</tissue>
    </source>
</reference>
<keyword evidence="2 5" id="KW-0547">Nucleotide-binding</keyword>
<keyword evidence="8" id="KW-1185">Reference proteome</keyword>
<dbReference type="GO" id="GO:0005524">
    <property type="term" value="F:ATP binding"/>
    <property type="evidence" value="ECO:0007669"/>
    <property type="project" value="UniProtKB-KW"/>
</dbReference>
<evidence type="ECO:0000256" key="4">
    <source>
        <dbReference type="ARBA" id="ARBA00023254"/>
    </source>
</evidence>
<dbReference type="EMBL" id="JBFDAA010000007">
    <property type="protein sequence ID" value="KAL1130699.1"/>
    <property type="molecule type" value="Genomic_DNA"/>
</dbReference>
<evidence type="ECO:0000256" key="1">
    <source>
        <dbReference type="ARBA" id="ARBA00007271"/>
    </source>
</evidence>
<evidence type="ECO:0000256" key="3">
    <source>
        <dbReference type="ARBA" id="ARBA00022840"/>
    </source>
</evidence>
<dbReference type="Gene3D" id="3.40.50.300">
    <property type="entry name" value="P-loop containing nucleotide triphosphate hydrolases"/>
    <property type="match status" value="1"/>
</dbReference>
<proteinExistence type="inferred from homology"/>
<dbReference type="SMART" id="SM00382">
    <property type="entry name" value="AAA"/>
    <property type="match status" value="1"/>
</dbReference>
<protein>
    <recommendedName>
        <fullName evidence="6">AAA+ ATPase domain-containing protein</fullName>
    </recommendedName>
</protein>
<dbReference type="PROSITE" id="PS00674">
    <property type="entry name" value="AAA"/>
    <property type="match status" value="1"/>
</dbReference>
<evidence type="ECO:0000259" key="6">
    <source>
        <dbReference type="SMART" id="SM00382"/>
    </source>
</evidence>
<evidence type="ECO:0000256" key="2">
    <source>
        <dbReference type="ARBA" id="ARBA00022741"/>
    </source>
</evidence>
<dbReference type="FunFam" id="3.40.50.300:FF:001494">
    <property type="entry name" value="Pachytene checkpoint component Pch2"/>
    <property type="match status" value="1"/>
</dbReference>
<gene>
    <name evidence="7" type="ORF">AAG570_011940</name>
</gene>
<comment type="caution">
    <text evidence="7">The sequence shown here is derived from an EMBL/GenBank/DDBJ whole genome shotgun (WGS) entry which is preliminary data.</text>
</comment>
<dbReference type="InterPro" id="IPR003593">
    <property type="entry name" value="AAA+_ATPase"/>
</dbReference>
<keyword evidence="4" id="KW-0469">Meiosis</keyword>
<dbReference type="InterPro" id="IPR044539">
    <property type="entry name" value="Pch2-like"/>
</dbReference>
<keyword evidence="3 5" id="KW-0067">ATP-binding</keyword>
<dbReference type="InterPro" id="IPR003960">
    <property type="entry name" value="ATPase_AAA_CS"/>
</dbReference>
<accession>A0ABD0YJE7</accession>
<dbReference type="GO" id="GO:0051321">
    <property type="term" value="P:meiotic cell cycle"/>
    <property type="evidence" value="ECO:0007669"/>
    <property type="project" value="UniProtKB-KW"/>
</dbReference>
<feature type="domain" description="AAA+ ATPase" evidence="6">
    <location>
        <begin position="63"/>
        <end position="212"/>
    </location>
</feature>
<dbReference type="SUPFAM" id="SSF52540">
    <property type="entry name" value="P-loop containing nucleoside triphosphate hydrolases"/>
    <property type="match status" value="1"/>
</dbReference>
<evidence type="ECO:0000313" key="7">
    <source>
        <dbReference type="EMBL" id="KAL1130699.1"/>
    </source>
</evidence>
<comment type="similarity">
    <text evidence="1">Belongs to the AAA ATPase family. PCH2 subfamily.</text>
</comment>
<sequence length="240" mass="26611">MIDDHSDEIDVNAAYYWTLPCAQFHGLWDSLVFDSDIKDRLLHYGCAMLSYSEHGVDSTIISSNRVILLHGPPGTGKTTLCKAISQKLSVRMSTSYDHTVLIEINTHSLFSKYFSESGKLVTKMFNKIGEVIADPKTLVCVLIDEVESLAHSRAAASSGSEPSDSIRVVNSVLTQLDLLKTKPNVLILTTSNITGAIDIAFVDRADIKQLIPCPSAFAIYTIHYSCLQELIRVKKNFSYY</sequence>
<name>A0ABD0YJE7_9HEMI</name>